<keyword evidence="4" id="KW-1003">Cell membrane</keyword>
<dbReference type="EMBL" id="FWZB01000029">
    <property type="protein sequence ID" value="SMD79403.1"/>
    <property type="molecule type" value="Genomic_DNA"/>
</dbReference>
<reference evidence="17" key="4">
    <citation type="submission" date="2022-11" db="EMBL/GenBank/DDBJ databases">
        <title>WGS-based characterization of Bacillus cereus isolated from food &amp; feed additives.</title>
        <authorList>
            <person name="Bogaerts B."/>
            <person name="Fraiture M.-A."/>
            <person name="Roosens N.H.C."/>
            <person name="De Keersmaecker S.C.J."/>
            <person name="Vanneste K."/>
        </authorList>
    </citation>
    <scope>NUCLEOTIDE SEQUENCE</scope>
    <source>
        <strain evidence="17">74.2</strain>
    </source>
</reference>
<evidence type="ECO:0000313" key="17">
    <source>
        <dbReference type="EMBL" id="MDK7393548.1"/>
    </source>
</evidence>
<evidence type="ECO:0000313" key="18">
    <source>
        <dbReference type="EMBL" id="QHH91182.1"/>
    </source>
</evidence>
<protein>
    <recommendedName>
        <fullName evidence="3">histidine kinase</fullName>
        <ecNumber evidence="3">2.7.13.3</ecNumber>
    </recommendedName>
</protein>
<dbReference type="SMART" id="SM00388">
    <property type="entry name" value="HisKA"/>
    <property type="match status" value="1"/>
</dbReference>
<keyword evidence="8" id="KW-0547">Nucleotide-binding</keyword>
<dbReference type="Pfam" id="PF02518">
    <property type="entry name" value="HATPase_c"/>
    <property type="match status" value="1"/>
</dbReference>
<dbReference type="FunFam" id="3.30.565.10:FF:000006">
    <property type="entry name" value="Sensor histidine kinase WalK"/>
    <property type="match status" value="1"/>
</dbReference>
<evidence type="ECO:0000259" key="16">
    <source>
        <dbReference type="PROSITE" id="PS50885"/>
    </source>
</evidence>
<dbReference type="AlphaFoldDB" id="A0A1J9YF28"/>
<dbReference type="EMBL" id="JAPNPE010000009">
    <property type="protein sequence ID" value="MDK7393548.1"/>
    <property type="molecule type" value="Genomic_DNA"/>
</dbReference>
<dbReference type="Proteomes" id="UP000194499">
    <property type="component" value="Unassembled WGS sequence"/>
</dbReference>
<keyword evidence="7 14" id="KW-0812">Transmembrane</keyword>
<dbReference type="SUPFAM" id="SSF47384">
    <property type="entry name" value="Homodimeric domain of signal transducing histidine kinase"/>
    <property type="match status" value="1"/>
</dbReference>
<reference evidence="19" key="1">
    <citation type="submission" date="2017-04" db="EMBL/GenBank/DDBJ databases">
        <authorList>
            <person name="Afonso C.L."/>
            <person name="Miller P.J."/>
            <person name="Scott M.A."/>
            <person name="Spackman E."/>
            <person name="Goraichik I."/>
            <person name="Dimitrov K.M."/>
            <person name="Suarez D.L."/>
            <person name="Swayne D.E."/>
        </authorList>
    </citation>
    <scope>NUCLEOTIDE SEQUENCE [LARGE SCALE GENOMIC DNA]</scope>
    <source>
        <strain evidence="19">16-00191</strain>
    </source>
</reference>
<evidence type="ECO:0000256" key="8">
    <source>
        <dbReference type="ARBA" id="ARBA00022741"/>
    </source>
</evidence>
<evidence type="ECO:0000256" key="12">
    <source>
        <dbReference type="ARBA" id="ARBA00023012"/>
    </source>
</evidence>
<evidence type="ECO:0000256" key="9">
    <source>
        <dbReference type="ARBA" id="ARBA00022777"/>
    </source>
</evidence>
<dbReference type="SUPFAM" id="SSF55874">
    <property type="entry name" value="ATPase domain of HSP90 chaperone/DNA topoisomerase II/histidine kinase"/>
    <property type="match status" value="1"/>
</dbReference>
<dbReference type="InterPro" id="IPR003661">
    <property type="entry name" value="HisK_dim/P_dom"/>
</dbReference>
<dbReference type="Gene3D" id="3.30.565.10">
    <property type="entry name" value="Histidine kinase-like ATPase, C-terminal domain"/>
    <property type="match status" value="1"/>
</dbReference>
<organism evidence="19 20">
    <name type="scientific">Bacillus pacificus</name>
    <dbReference type="NCBI Taxonomy" id="2026187"/>
    <lineage>
        <taxon>Bacteria</taxon>
        <taxon>Bacillati</taxon>
        <taxon>Bacillota</taxon>
        <taxon>Bacilli</taxon>
        <taxon>Bacillales</taxon>
        <taxon>Bacillaceae</taxon>
        <taxon>Bacillus</taxon>
        <taxon>Bacillus cereus group</taxon>
    </lineage>
</organism>
<dbReference type="FunFam" id="1.10.287.130:FF:000046">
    <property type="entry name" value="Two-component sensor histidine kinase"/>
    <property type="match status" value="1"/>
</dbReference>
<dbReference type="Gene3D" id="6.10.340.10">
    <property type="match status" value="1"/>
</dbReference>
<keyword evidence="12" id="KW-0902">Two-component regulatory system</keyword>
<dbReference type="Pfam" id="PF00512">
    <property type="entry name" value="HisKA"/>
    <property type="match status" value="1"/>
</dbReference>
<evidence type="ECO:0000256" key="3">
    <source>
        <dbReference type="ARBA" id="ARBA00012438"/>
    </source>
</evidence>
<proteinExistence type="predicted"/>
<dbReference type="EC" id="2.7.13.3" evidence="3"/>
<dbReference type="GO" id="GO:0000155">
    <property type="term" value="F:phosphorelay sensor kinase activity"/>
    <property type="evidence" value="ECO:0007669"/>
    <property type="project" value="InterPro"/>
</dbReference>
<evidence type="ECO:0000313" key="21">
    <source>
        <dbReference type="Proteomes" id="UP000464796"/>
    </source>
</evidence>
<feature type="transmembrane region" description="Helical" evidence="14">
    <location>
        <begin position="6"/>
        <end position="28"/>
    </location>
</feature>
<gene>
    <name evidence="19" type="primary">phoR_2</name>
    <name evidence="19" type="ORF">BACERE00191_01214</name>
    <name evidence="18" type="ORF">FPL01_22680</name>
    <name evidence="17" type="ORF">OWO78_19400</name>
</gene>
<evidence type="ECO:0000256" key="14">
    <source>
        <dbReference type="SAM" id="Phobius"/>
    </source>
</evidence>
<dbReference type="SUPFAM" id="SSF158472">
    <property type="entry name" value="HAMP domain-like"/>
    <property type="match status" value="1"/>
</dbReference>
<evidence type="ECO:0000256" key="4">
    <source>
        <dbReference type="ARBA" id="ARBA00022475"/>
    </source>
</evidence>
<dbReference type="InterPro" id="IPR036890">
    <property type="entry name" value="HATPase_C_sf"/>
</dbReference>
<evidence type="ECO:0000256" key="13">
    <source>
        <dbReference type="ARBA" id="ARBA00023136"/>
    </source>
</evidence>
<feature type="domain" description="Histidine kinase" evidence="15">
    <location>
        <begin position="266"/>
        <end position="481"/>
    </location>
</feature>
<dbReference type="CDD" id="cd00075">
    <property type="entry name" value="HATPase"/>
    <property type="match status" value="1"/>
</dbReference>
<name>A0A1J9YF28_9BACI</name>
<dbReference type="PRINTS" id="PR00344">
    <property type="entry name" value="BCTRLSENSOR"/>
</dbReference>
<dbReference type="InterPro" id="IPR003660">
    <property type="entry name" value="HAMP_dom"/>
</dbReference>
<evidence type="ECO:0000256" key="2">
    <source>
        <dbReference type="ARBA" id="ARBA00004651"/>
    </source>
</evidence>
<comment type="subcellular location">
    <subcellularLocation>
        <location evidence="2">Cell membrane</location>
        <topology evidence="2">Multi-pass membrane protein</topology>
    </subcellularLocation>
</comment>
<dbReference type="EMBL" id="CP041979">
    <property type="protein sequence ID" value="QHH91182.1"/>
    <property type="molecule type" value="Genomic_DNA"/>
</dbReference>
<keyword evidence="11 14" id="KW-1133">Transmembrane helix</keyword>
<comment type="catalytic activity">
    <reaction evidence="1">
        <text>ATP + protein L-histidine = ADP + protein N-phospho-L-histidine.</text>
        <dbReference type="EC" id="2.7.13.3"/>
    </reaction>
</comment>
<dbReference type="PANTHER" id="PTHR45528">
    <property type="entry name" value="SENSOR HISTIDINE KINASE CPXA"/>
    <property type="match status" value="1"/>
</dbReference>
<feature type="transmembrane region" description="Helical" evidence="14">
    <location>
        <begin position="186"/>
        <end position="208"/>
    </location>
</feature>
<dbReference type="Proteomes" id="UP001174229">
    <property type="component" value="Unassembled WGS sequence"/>
</dbReference>
<evidence type="ECO:0000256" key="7">
    <source>
        <dbReference type="ARBA" id="ARBA00022692"/>
    </source>
</evidence>
<keyword evidence="10" id="KW-0067">ATP-binding</keyword>
<dbReference type="GO" id="GO:0005524">
    <property type="term" value="F:ATP binding"/>
    <property type="evidence" value="ECO:0007669"/>
    <property type="project" value="UniProtKB-KW"/>
</dbReference>
<sequence>MSKLSLKIGTYFLILALCIETIAFVSFYKSISTMRIEEETLALLEKGNRYSKMLKKRAEWNERTKHQQYTERPKRYGYQEFTIEHAAEGLIESELIANSDITIIITDNDGKIISNSEPVTKEMQKQLTCKTEPIPKDGLIIERNWKKSKFISTVSPIEIQGFQGNLYMLLKTSFLERMLLKLMNQFLIISILTVILTTISVFVFSRVITEPLIKMKRATEKMPKLNKPIQLGIKRNDELGSLAKTIEDLSSELTYMKKERNEFLASVAHELLTPLTYMKGYAKVAKRDTLTKEEREEYLQIIEDETDSVTDLVQDLFMLVQLEQHQFVIKKQKVTLQPFLERMVEKTKTTLTNKQMQLHVYCKDDLEVCIDERRMEQVMLNLLHNAYQHSLENTTITIRVLTETNSFTISVQDEGEGIPEEDIPHIFDRFYRVDKSRTRATGGKGIGLAVAKEIVELHNGSILVTSKLGVGTTFIIELPFE</sequence>
<dbReference type="PROSITE" id="PS50885">
    <property type="entry name" value="HAMP"/>
    <property type="match status" value="1"/>
</dbReference>
<keyword evidence="21" id="KW-1185">Reference proteome</keyword>
<dbReference type="InterPro" id="IPR003594">
    <property type="entry name" value="HATPase_dom"/>
</dbReference>
<evidence type="ECO:0000256" key="11">
    <source>
        <dbReference type="ARBA" id="ARBA00022989"/>
    </source>
</evidence>
<dbReference type="CDD" id="cd00082">
    <property type="entry name" value="HisKA"/>
    <property type="match status" value="1"/>
</dbReference>
<keyword evidence="13 14" id="KW-0472">Membrane</keyword>
<keyword evidence="5" id="KW-0597">Phosphoprotein</keyword>
<evidence type="ECO:0000313" key="20">
    <source>
        <dbReference type="Proteomes" id="UP000194499"/>
    </source>
</evidence>
<dbReference type="PROSITE" id="PS50109">
    <property type="entry name" value="HIS_KIN"/>
    <property type="match status" value="1"/>
</dbReference>
<dbReference type="CDD" id="cd06225">
    <property type="entry name" value="HAMP"/>
    <property type="match status" value="1"/>
</dbReference>
<evidence type="ECO:0000256" key="1">
    <source>
        <dbReference type="ARBA" id="ARBA00000085"/>
    </source>
</evidence>
<dbReference type="InterPro" id="IPR036097">
    <property type="entry name" value="HisK_dim/P_sf"/>
</dbReference>
<dbReference type="SMART" id="SM00387">
    <property type="entry name" value="HATPase_c"/>
    <property type="match status" value="1"/>
</dbReference>
<evidence type="ECO:0000256" key="10">
    <source>
        <dbReference type="ARBA" id="ARBA00022840"/>
    </source>
</evidence>
<dbReference type="PANTHER" id="PTHR45528:SF1">
    <property type="entry name" value="SENSOR HISTIDINE KINASE CPXA"/>
    <property type="match status" value="1"/>
</dbReference>
<keyword evidence="9 17" id="KW-0418">Kinase</keyword>
<feature type="domain" description="HAMP" evidence="16">
    <location>
        <begin position="206"/>
        <end position="258"/>
    </location>
</feature>
<dbReference type="Proteomes" id="UP000464796">
    <property type="component" value="Chromosome"/>
</dbReference>
<accession>A0A1J9YF28</accession>
<evidence type="ECO:0000256" key="5">
    <source>
        <dbReference type="ARBA" id="ARBA00022553"/>
    </source>
</evidence>
<dbReference type="InterPro" id="IPR050398">
    <property type="entry name" value="HssS/ArlS-like"/>
</dbReference>
<dbReference type="InterPro" id="IPR005467">
    <property type="entry name" value="His_kinase_dom"/>
</dbReference>
<reference evidence="18 21" key="3">
    <citation type="submission" date="2019-07" db="EMBL/GenBank/DDBJ databases">
        <authorList>
            <person name="Yu W.S."/>
            <person name="Cheong H.-M."/>
            <person name="Choi Y."/>
            <person name="Hwang K.J."/>
            <person name="Jung K."/>
            <person name="Lee S."/>
            <person name="Choi C."/>
        </authorList>
    </citation>
    <scope>NUCLEOTIDE SEQUENCE [LARGE SCALE GENOMIC DNA]</scope>
    <source>
        <strain evidence="18 21">NCCP 15909</strain>
    </source>
</reference>
<dbReference type="GO" id="GO:0005886">
    <property type="term" value="C:plasma membrane"/>
    <property type="evidence" value="ECO:0007669"/>
    <property type="project" value="UniProtKB-SubCell"/>
</dbReference>
<dbReference type="InterPro" id="IPR004358">
    <property type="entry name" value="Sig_transdc_His_kin-like_C"/>
</dbReference>
<keyword evidence="6 19" id="KW-0808">Transferase</keyword>
<dbReference type="Pfam" id="PF00672">
    <property type="entry name" value="HAMP"/>
    <property type="match status" value="1"/>
</dbReference>
<evidence type="ECO:0000259" key="15">
    <source>
        <dbReference type="PROSITE" id="PS50109"/>
    </source>
</evidence>
<dbReference type="RefSeq" id="WP_000041015.1">
    <property type="nucleotide sequence ID" value="NZ_CP093424.1"/>
</dbReference>
<reference evidence="20" key="2">
    <citation type="submission" date="2017-04" db="EMBL/GenBank/DDBJ databases">
        <authorList>
            <person name="Criscuolo A."/>
        </authorList>
    </citation>
    <scope>NUCLEOTIDE SEQUENCE [LARGE SCALE GENOMIC DNA]</scope>
</reference>
<evidence type="ECO:0000313" key="19">
    <source>
        <dbReference type="EMBL" id="SMD79403.1"/>
    </source>
</evidence>
<dbReference type="Gene3D" id="1.10.287.130">
    <property type="match status" value="1"/>
</dbReference>
<evidence type="ECO:0000256" key="6">
    <source>
        <dbReference type="ARBA" id="ARBA00022679"/>
    </source>
</evidence>